<name>A0ABS2EJJ8_9FIRM</name>
<organism evidence="7 8">
    <name type="scientific">Drancourtella massiliensis</name>
    <dbReference type="NCBI Taxonomy" id="1632013"/>
    <lineage>
        <taxon>Bacteria</taxon>
        <taxon>Bacillati</taxon>
        <taxon>Bacillota</taxon>
        <taxon>Clostridia</taxon>
        <taxon>Eubacteriales</taxon>
        <taxon>Oscillospiraceae</taxon>
        <taxon>Drancourtella</taxon>
    </lineage>
</organism>
<evidence type="ECO:0000256" key="1">
    <source>
        <dbReference type="ARBA" id="ARBA00022670"/>
    </source>
</evidence>
<evidence type="ECO:0000256" key="3">
    <source>
        <dbReference type="ARBA" id="ARBA00022825"/>
    </source>
</evidence>
<evidence type="ECO:0000256" key="4">
    <source>
        <dbReference type="PROSITE-ProRule" id="PRU01240"/>
    </source>
</evidence>
<evidence type="ECO:0000313" key="8">
    <source>
        <dbReference type="Proteomes" id="UP000775686"/>
    </source>
</evidence>
<comment type="similarity">
    <text evidence="4">Belongs to the peptidase S8 family.</text>
</comment>
<reference evidence="7 8" key="1">
    <citation type="journal article" date="2021" name="Sci. Rep.">
        <title>The distribution of antibiotic resistance genes in chicken gut microbiota commensals.</title>
        <authorList>
            <person name="Juricova H."/>
            <person name="Matiasovicova J."/>
            <person name="Kubasova T."/>
            <person name="Cejkova D."/>
            <person name="Rychlik I."/>
        </authorList>
    </citation>
    <scope>NUCLEOTIDE SEQUENCE [LARGE SCALE GENOMIC DNA]</scope>
    <source>
        <strain evidence="7 8">An770</strain>
    </source>
</reference>
<feature type="active site" description="Charge relay system" evidence="4">
    <location>
        <position position="203"/>
    </location>
</feature>
<dbReference type="Proteomes" id="UP000775686">
    <property type="component" value="Unassembled WGS sequence"/>
</dbReference>
<dbReference type="InterPro" id="IPR036852">
    <property type="entry name" value="Peptidase_S8/S53_dom_sf"/>
</dbReference>
<keyword evidence="3 4" id="KW-0720">Serine protease</keyword>
<accession>A0ABS2EJJ8</accession>
<dbReference type="InterPro" id="IPR035086">
    <property type="entry name" value="DgcN-like_C"/>
</dbReference>
<dbReference type="InterPro" id="IPR023828">
    <property type="entry name" value="Peptidase_S8_Ser-AS"/>
</dbReference>
<feature type="domain" description="Peptidase S8/S53" evidence="5">
    <location>
        <begin position="14"/>
        <end position="242"/>
    </location>
</feature>
<dbReference type="PROSITE" id="PS00138">
    <property type="entry name" value="SUBTILASE_SER"/>
    <property type="match status" value="1"/>
</dbReference>
<sequence>MKIENKKEIFDFIVIDSGLNTKHTKILPAKYKGIHLMYDKQQRKIIEDSDIEDKIGHGTAVFYTIWKENKDARILVIKLFDTDMEISEKLLIDSLKYISNKYQGKIINLSCGLSVCENEDELAKVCNLLEKQGSTIVAAFANDGSISYPAACSSVIGVDISLKCQHIYDYEYVESDVINVRACGITHRLPWLKQEMKRVSGTSFACPYISALIYRMIKQKNVKTSICQIKKLLKRFAKKVYGYEKIDKLPQLFDIKNAILFPFNKEMHSIVKFSHLLQFNLKDVYDSKYLGVCGKNASTILNTKDLSKDYQIKDIDTLNWKDEFDTIILGHLEQLEQIIGKKYKKELLMLSKKNNKKVVMFDDLNYKESIEHLDNVYVPRISNRNLPCNRFGKLYKIGVPILCVTGTSSKQGKFTTQLKLREKFQKMGYKVGQLGTEPSSQLFGIDEVYPMGYGSTAYLDGMDEIVMINYLLNKIQKKRPDIILVGSQSQTIPYDSGNLRYMPIRQNNLLYASDPDGFLLICNYFDDDEYLQRNICFLNHFNAADNIIAIGIYPFQEDLQWAYLSNVKKEVEFKEAKKRAEEIQKKFGIATYILGREDKEIFEKCISYYTE</sequence>
<keyword evidence="2 4" id="KW-0378">Hydrolase</keyword>
<comment type="caution">
    <text evidence="7">The sequence shown here is derived from an EMBL/GenBank/DDBJ whole genome shotgun (WGS) entry which is preliminary data.</text>
</comment>
<dbReference type="Gene3D" id="3.40.50.300">
    <property type="entry name" value="P-loop containing nucleotide triphosphate hydrolases"/>
    <property type="match status" value="1"/>
</dbReference>
<evidence type="ECO:0000259" key="5">
    <source>
        <dbReference type="Pfam" id="PF00082"/>
    </source>
</evidence>
<dbReference type="EMBL" id="JACJKH010000025">
    <property type="protein sequence ID" value="MBM6745114.1"/>
    <property type="molecule type" value="Genomic_DNA"/>
</dbReference>
<dbReference type="PROSITE" id="PS51892">
    <property type="entry name" value="SUBTILASE"/>
    <property type="match status" value="1"/>
</dbReference>
<dbReference type="RefSeq" id="WP_204864479.1">
    <property type="nucleotide sequence ID" value="NZ_JACJKH010000025.1"/>
</dbReference>
<evidence type="ECO:0000259" key="6">
    <source>
        <dbReference type="Pfam" id="PF07755"/>
    </source>
</evidence>
<evidence type="ECO:0000313" key="7">
    <source>
        <dbReference type="EMBL" id="MBM6745114.1"/>
    </source>
</evidence>
<feature type="active site" description="Charge relay system" evidence="4">
    <location>
        <position position="57"/>
    </location>
</feature>
<keyword evidence="1 4" id="KW-0645">Protease</keyword>
<keyword evidence="8" id="KW-1185">Reference proteome</keyword>
<dbReference type="Gene3D" id="3.40.50.200">
    <property type="entry name" value="Peptidase S8/S53 domain"/>
    <property type="match status" value="1"/>
</dbReference>
<feature type="domain" description="D-glutamate N-acetyltransferase-like C-terminal" evidence="6">
    <location>
        <begin position="399"/>
        <end position="521"/>
    </location>
</feature>
<gene>
    <name evidence="7" type="ORF">H6A32_12540</name>
</gene>
<dbReference type="SUPFAM" id="SSF52743">
    <property type="entry name" value="Subtilisin-like"/>
    <property type="match status" value="1"/>
</dbReference>
<protein>
    <submittedName>
        <fullName evidence="7">DUF1611 domain-containing protein</fullName>
    </submittedName>
</protein>
<dbReference type="SUPFAM" id="SSF52540">
    <property type="entry name" value="P-loop containing nucleoside triphosphate hydrolases"/>
    <property type="match status" value="1"/>
</dbReference>
<proteinExistence type="inferred from homology"/>
<dbReference type="InterPro" id="IPR027417">
    <property type="entry name" value="P-loop_NTPase"/>
</dbReference>
<dbReference type="InterPro" id="IPR000209">
    <property type="entry name" value="Peptidase_S8/S53_dom"/>
</dbReference>
<feature type="active site" description="Charge relay system" evidence="4">
    <location>
        <position position="16"/>
    </location>
</feature>
<evidence type="ECO:0000256" key="2">
    <source>
        <dbReference type="ARBA" id="ARBA00022801"/>
    </source>
</evidence>
<dbReference type="Pfam" id="PF00082">
    <property type="entry name" value="Peptidase_S8"/>
    <property type="match status" value="1"/>
</dbReference>
<dbReference type="Pfam" id="PF07755">
    <property type="entry name" value="DUF1611"/>
    <property type="match status" value="1"/>
</dbReference>